<feature type="compositionally biased region" description="Acidic residues" evidence="1">
    <location>
        <begin position="142"/>
        <end position="152"/>
    </location>
</feature>
<dbReference type="VEuPathDB" id="FungiDB:HMPREF1544_04001"/>
<keyword evidence="3" id="KW-1185">Reference proteome</keyword>
<dbReference type="STRING" id="1220926.S2JGX7"/>
<proteinExistence type="predicted"/>
<dbReference type="Proteomes" id="UP000014254">
    <property type="component" value="Unassembled WGS sequence"/>
</dbReference>
<organism evidence="2 3">
    <name type="scientific">Mucor circinelloides f. circinelloides (strain 1006PhL)</name>
    <name type="common">Mucormycosis agent</name>
    <name type="synonym">Calyptromyces circinelloides</name>
    <dbReference type="NCBI Taxonomy" id="1220926"/>
    <lineage>
        <taxon>Eukaryota</taxon>
        <taxon>Fungi</taxon>
        <taxon>Fungi incertae sedis</taxon>
        <taxon>Mucoromycota</taxon>
        <taxon>Mucoromycotina</taxon>
        <taxon>Mucoromycetes</taxon>
        <taxon>Mucorales</taxon>
        <taxon>Mucorineae</taxon>
        <taxon>Mucoraceae</taxon>
        <taxon>Mucor</taxon>
    </lineage>
</organism>
<protein>
    <submittedName>
        <fullName evidence="2">Uncharacterized protein</fullName>
    </submittedName>
</protein>
<name>S2JGX7_MUCC1</name>
<evidence type="ECO:0000313" key="2">
    <source>
        <dbReference type="EMBL" id="EPB89134.1"/>
    </source>
</evidence>
<gene>
    <name evidence="2" type="ORF">HMPREF1544_04001</name>
</gene>
<dbReference type="InParanoid" id="S2JGX7"/>
<reference evidence="3" key="1">
    <citation type="submission" date="2013-05" db="EMBL/GenBank/DDBJ databases">
        <title>The Genome sequence of Mucor circinelloides f. circinelloides 1006PhL.</title>
        <authorList>
            <consortium name="The Broad Institute Genomics Platform"/>
            <person name="Cuomo C."/>
            <person name="Earl A."/>
            <person name="Findley K."/>
            <person name="Lee S.C."/>
            <person name="Walker B."/>
            <person name="Young S."/>
            <person name="Zeng Q."/>
            <person name="Gargeya S."/>
            <person name="Fitzgerald M."/>
            <person name="Haas B."/>
            <person name="Abouelleil A."/>
            <person name="Allen A.W."/>
            <person name="Alvarado L."/>
            <person name="Arachchi H.M."/>
            <person name="Berlin A.M."/>
            <person name="Chapman S.B."/>
            <person name="Gainer-Dewar J."/>
            <person name="Goldberg J."/>
            <person name="Griggs A."/>
            <person name="Gujja S."/>
            <person name="Hansen M."/>
            <person name="Howarth C."/>
            <person name="Imamovic A."/>
            <person name="Ireland A."/>
            <person name="Larimer J."/>
            <person name="McCowan C."/>
            <person name="Murphy C."/>
            <person name="Pearson M."/>
            <person name="Poon T.W."/>
            <person name="Priest M."/>
            <person name="Roberts A."/>
            <person name="Saif S."/>
            <person name="Shea T."/>
            <person name="Sisk P."/>
            <person name="Sykes S."/>
            <person name="Wortman J."/>
            <person name="Nusbaum C."/>
            <person name="Birren B."/>
        </authorList>
    </citation>
    <scope>NUCLEOTIDE SEQUENCE [LARGE SCALE GENOMIC DNA]</scope>
    <source>
        <strain evidence="3">1006PhL</strain>
    </source>
</reference>
<sequence length="166" mass="18610">MKFSPYNTLQGIGVDLGRILDVSFPGPDVYAPLLYVQYVEEFLGLITKCEAEVITDFDPLNPANITDPERHALIYQVTETRCLQTLTSLHPLNVSTVGKCFAEQGWMIQDDRSAAIAAAAKRYAVKEPKRAKFFFRRRLASESDEELSEGEDYASIADEIGSDMEH</sequence>
<accession>S2JGX7</accession>
<feature type="region of interest" description="Disordered" evidence="1">
    <location>
        <begin position="142"/>
        <end position="166"/>
    </location>
</feature>
<evidence type="ECO:0000313" key="3">
    <source>
        <dbReference type="Proteomes" id="UP000014254"/>
    </source>
</evidence>
<dbReference type="AlphaFoldDB" id="S2JGX7"/>
<dbReference type="EMBL" id="KE123939">
    <property type="protein sequence ID" value="EPB89134.1"/>
    <property type="molecule type" value="Genomic_DNA"/>
</dbReference>
<dbReference type="OrthoDB" id="2289470at2759"/>
<evidence type="ECO:0000256" key="1">
    <source>
        <dbReference type="SAM" id="MobiDB-lite"/>
    </source>
</evidence>